<dbReference type="InterPro" id="IPR027417">
    <property type="entry name" value="P-loop_NTPase"/>
</dbReference>
<organism evidence="3 4">
    <name type="scientific">Teredinibacter turnerae (strain ATCC 39867 / T7901)</name>
    <dbReference type="NCBI Taxonomy" id="377629"/>
    <lineage>
        <taxon>Bacteria</taxon>
        <taxon>Pseudomonadati</taxon>
        <taxon>Pseudomonadota</taxon>
        <taxon>Gammaproteobacteria</taxon>
        <taxon>Cellvibrionales</taxon>
        <taxon>Cellvibrionaceae</taxon>
        <taxon>Teredinibacter</taxon>
    </lineage>
</organism>
<dbReference type="RefSeq" id="WP_015818393.1">
    <property type="nucleotide sequence ID" value="NC_012997.1"/>
</dbReference>
<dbReference type="Proteomes" id="UP000009080">
    <property type="component" value="Chromosome"/>
</dbReference>
<dbReference type="SUPFAM" id="SSF52540">
    <property type="entry name" value="P-loop containing nucleoside triphosphate hydrolases"/>
    <property type="match status" value="1"/>
</dbReference>
<dbReference type="Gene3D" id="3.40.50.300">
    <property type="entry name" value="P-loop containing nucleotide triphosphate hydrolases"/>
    <property type="match status" value="1"/>
</dbReference>
<evidence type="ECO:0000313" key="3">
    <source>
        <dbReference type="EMBL" id="ACR12281.1"/>
    </source>
</evidence>
<dbReference type="FunFam" id="3.40.50.300:FF:000285">
    <property type="entry name" value="Sporulation initiation inhibitor Soj"/>
    <property type="match status" value="1"/>
</dbReference>
<dbReference type="PANTHER" id="PTHR13696">
    <property type="entry name" value="P-LOOP CONTAINING NUCLEOSIDE TRIPHOSPHATE HYDROLASE"/>
    <property type="match status" value="1"/>
</dbReference>
<reference evidence="3 4" key="1">
    <citation type="journal article" date="2009" name="PLoS ONE">
        <title>The complete genome of Teredinibacter turnerae T7901: an intracellular endosymbiont of marine wood-boring bivalves (shipworms).</title>
        <authorList>
            <person name="Yang J.C."/>
            <person name="Madupu R."/>
            <person name="Durkin A.S."/>
            <person name="Ekborg N.A."/>
            <person name="Pedamallu C.S."/>
            <person name="Hostetler J.B."/>
            <person name="Radune D."/>
            <person name="Toms B.S."/>
            <person name="Henrissat B."/>
            <person name="Coutinho P.M."/>
            <person name="Schwarz S."/>
            <person name="Field L."/>
            <person name="Trindade-Silva A.E."/>
            <person name="Soares C.A.G."/>
            <person name="Elshahawi S."/>
            <person name="Hanora A."/>
            <person name="Schmidt E.W."/>
            <person name="Haygood M.G."/>
            <person name="Posfai J."/>
            <person name="Benner J."/>
            <person name="Madinger C."/>
            <person name="Nove J."/>
            <person name="Anton B."/>
            <person name="Chaudhary K."/>
            <person name="Foster J."/>
            <person name="Holman A."/>
            <person name="Kumar S."/>
            <person name="Lessard P.A."/>
            <person name="Luyten Y.A."/>
            <person name="Slatko B."/>
            <person name="Wood N."/>
            <person name="Wu B."/>
            <person name="Teplitski M."/>
            <person name="Mougous J.D."/>
            <person name="Ward N."/>
            <person name="Eisen J.A."/>
            <person name="Badger J.H."/>
            <person name="Distel D.L."/>
        </authorList>
    </citation>
    <scope>NUCLEOTIDE SEQUENCE [LARGE SCALE GENOMIC DNA]</scope>
    <source>
        <strain evidence="4">ATCC 39867 / T7901</strain>
    </source>
</reference>
<name>C5BKK5_TERTT</name>
<dbReference type="InterPro" id="IPR025669">
    <property type="entry name" value="AAA_dom"/>
</dbReference>
<comment type="similarity">
    <text evidence="1">To B.subtilis soj.</text>
</comment>
<sequence length="264" mass="28670">MGKIYAIANQKGGVGKTTTCVNLAASLAATRKRVLLVDLDPQGNATMGSGVDKNAQEFTVYDVLMGLTRIENTVQRSPEGHYDVLPSNGDLTAAEVEMLSLEKKEYRLHKALAELTAPYDYVLIDCPPSLNMLTVNALTACQGVIIPMQCEYYALEGLSALVDTITTIQSVLNPSLKIEGILRTMYDPRNSLTGDVSQQLHSHFGDRLYRTCVPRNVRLAEAPSFGLPVIAYDKQSKGALSYIALAGEIIRRNDPKAPEVPAAV</sequence>
<protein>
    <submittedName>
        <fullName evidence="3">Chromosome partitioning protein ParA</fullName>
    </submittedName>
</protein>
<dbReference type="InterPro" id="IPR050678">
    <property type="entry name" value="DNA_Partitioning_ATPase"/>
</dbReference>
<dbReference type="CDD" id="cd02042">
    <property type="entry name" value="ParAB_family"/>
    <property type="match status" value="1"/>
</dbReference>
<dbReference type="PANTHER" id="PTHR13696:SF52">
    <property type="entry name" value="PARA FAMILY PROTEIN CT_582"/>
    <property type="match status" value="1"/>
</dbReference>
<proteinExistence type="predicted"/>
<dbReference type="Pfam" id="PF13614">
    <property type="entry name" value="AAA_31"/>
    <property type="match status" value="1"/>
</dbReference>
<dbReference type="eggNOG" id="COG1192">
    <property type="taxonomic scope" value="Bacteria"/>
</dbReference>
<dbReference type="KEGG" id="ttu:TERTU_4727"/>
<evidence type="ECO:0000259" key="2">
    <source>
        <dbReference type="Pfam" id="PF13614"/>
    </source>
</evidence>
<dbReference type="HOGENOM" id="CLU_037612_1_3_6"/>
<keyword evidence="4" id="KW-1185">Reference proteome</keyword>
<evidence type="ECO:0000256" key="1">
    <source>
        <dbReference type="ARBA" id="ARBA00060876"/>
    </source>
</evidence>
<evidence type="ECO:0000313" key="4">
    <source>
        <dbReference type="Proteomes" id="UP000009080"/>
    </source>
</evidence>
<dbReference type="OrthoDB" id="9815116at2"/>
<feature type="domain" description="AAA" evidence="2">
    <location>
        <begin position="3"/>
        <end position="178"/>
    </location>
</feature>
<gene>
    <name evidence="3" type="ordered locus">TERTU_4727</name>
</gene>
<dbReference type="AlphaFoldDB" id="C5BKK5"/>
<dbReference type="EMBL" id="CP001614">
    <property type="protein sequence ID" value="ACR12281.1"/>
    <property type="molecule type" value="Genomic_DNA"/>
</dbReference>
<dbReference type="STRING" id="377629.TERTU_4727"/>
<dbReference type="PIRSF" id="PIRSF009320">
    <property type="entry name" value="Nuc_binding_HP_1000"/>
    <property type="match status" value="1"/>
</dbReference>
<accession>C5BKK5</accession>